<comment type="caution">
    <text evidence="2">The sequence shown here is derived from an EMBL/GenBank/DDBJ whole genome shotgun (WGS) entry which is preliminary data.</text>
</comment>
<dbReference type="EMBL" id="AWSV01000116">
    <property type="protein sequence ID" value="ERI84755.1"/>
    <property type="molecule type" value="Genomic_DNA"/>
</dbReference>
<evidence type="ECO:0008006" key="4">
    <source>
        <dbReference type="Google" id="ProtNLM"/>
    </source>
</evidence>
<dbReference type="AlphaFoldDB" id="U2CJP5"/>
<dbReference type="HOGENOM" id="CLU_082062_1_0_10"/>
<reference evidence="2 3" key="1">
    <citation type="submission" date="2013-08" db="EMBL/GenBank/DDBJ databases">
        <authorList>
            <person name="Weinstock G."/>
            <person name="Sodergren E."/>
            <person name="Wylie T."/>
            <person name="Fulton L."/>
            <person name="Fulton R."/>
            <person name="Fronick C."/>
            <person name="O'Laughlin M."/>
            <person name="Godfrey J."/>
            <person name="Miner T."/>
            <person name="Herter B."/>
            <person name="Appelbaum E."/>
            <person name="Cordes M."/>
            <person name="Lek S."/>
            <person name="Wollam A."/>
            <person name="Pepin K.H."/>
            <person name="Palsikar V.B."/>
            <person name="Mitreva M."/>
            <person name="Wilson R.K."/>
        </authorList>
    </citation>
    <scope>NUCLEOTIDE SEQUENCE [LARGE SCALE GENOMIC DNA]</scope>
    <source>
        <strain evidence="2 3">F0041</strain>
    </source>
</reference>
<dbReference type="PATRIC" id="fig|1321819.3.peg.2062"/>
<dbReference type="OrthoDB" id="1065092at2"/>
<sequence>MKYFKILALSVLGIFCSSALASAQESATYKPLDFSLQIKNMHLWRGYQVTTSAMGGVDIHLTDKSQRFTFGLWGGASFNSDFKEFDYYASFQQGGFSIAVWDIYNFSPGATYNNRQVFNYNARETGHFVDVALSYQFQHDFPLKITWATIVFGRDRGVKNEKNLYSTYVSLDYPVVRNKIVDLDLGIAGAFALNKESGSDANFYADNPGIVNVNMTVSKKLKLGNYVLPVSAMAMWNPARNEANIQVAFNLF</sequence>
<organism evidence="2 3">
    <name type="scientific">Bacteroides pyogenes F0041</name>
    <dbReference type="NCBI Taxonomy" id="1321819"/>
    <lineage>
        <taxon>Bacteria</taxon>
        <taxon>Pseudomonadati</taxon>
        <taxon>Bacteroidota</taxon>
        <taxon>Bacteroidia</taxon>
        <taxon>Bacteroidales</taxon>
        <taxon>Bacteroidaceae</taxon>
        <taxon>Bacteroides</taxon>
    </lineage>
</organism>
<evidence type="ECO:0000256" key="1">
    <source>
        <dbReference type="SAM" id="SignalP"/>
    </source>
</evidence>
<proteinExistence type="predicted"/>
<feature type="signal peptide" evidence="1">
    <location>
        <begin position="1"/>
        <end position="23"/>
    </location>
</feature>
<name>U2CJP5_9BACE</name>
<keyword evidence="1" id="KW-0732">Signal</keyword>
<evidence type="ECO:0000313" key="2">
    <source>
        <dbReference type="EMBL" id="ERI84755.1"/>
    </source>
</evidence>
<dbReference type="Proteomes" id="UP000016496">
    <property type="component" value="Unassembled WGS sequence"/>
</dbReference>
<protein>
    <recommendedName>
        <fullName evidence="4">Outer membrane insertion signal domain protein</fullName>
    </recommendedName>
</protein>
<gene>
    <name evidence="2" type="ORF">HMPREF1981_02231</name>
</gene>
<feature type="chain" id="PRO_5004625519" description="Outer membrane insertion signal domain protein" evidence="1">
    <location>
        <begin position="24"/>
        <end position="252"/>
    </location>
</feature>
<dbReference type="RefSeq" id="WP_021645775.1">
    <property type="nucleotide sequence ID" value="NZ_KE993117.1"/>
</dbReference>
<dbReference type="GeneID" id="99754259"/>
<accession>U2CJP5</accession>
<evidence type="ECO:0000313" key="3">
    <source>
        <dbReference type="Proteomes" id="UP000016496"/>
    </source>
</evidence>